<accession>A0A212D148</accession>
<dbReference type="InterPro" id="IPR058898">
    <property type="entry name" value="Mu_AP3"/>
</dbReference>
<feature type="compositionally biased region" description="Basic and acidic residues" evidence="7">
    <location>
        <begin position="785"/>
        <end position="797"/>
    </location>
</feature>
<feature type="compositionally biased region" description="Basic and acidic residues" evidence="7">
    <location>
        <begin position="725"/>
        <end position="770"/>
    </location>
</feature>
<feature type="non-terminal residue" evidence="9">
    <location>
        <position position="1"/>
    </location>
</feature>
<comment type="subcellular location">
    <subcellularLocation>
        <location evidence="1">Endomembrane system</location>
        <topology evidence="1">Peripheral membrane protein</topology>
    </subcellularLocation>
</comment>
<dbReference type="InterPro" id="IPR017105">
    <property type="entry name" value="AP3_complex_dsu"/>
</dbReference>
<dbReference type="SMART" id="SM01354">
    <property type="entry name" value="BLVR"/>
    <property type="match status" value="1"/>
</dbReference>
<comment type="caution">
    <text evidence="9">The sequence shown here is derived from an EMBL/GenBank/DDBJ whole genome shotgun (WGS) entry which is preliminary data.</text>
</comment>
<dbReference type="GO" id="GO:0030123">
    <property type="term" value="C:AP-3 adaptor complex"/>
    <property type="evidence" value="ECO:0007669"/>
    <property type="project" value="InterPro"/>
</dbReference>
<feature type="compositionally biased region" description="Basic and acidic residues" evidence="7">
    <location>
        <begin position="579"/>
        <end position="606"/>
    </location>
</feature>
<feature type="region of interest" description="Disordered" evidence="7">
    <location>
        <begin position="562"/>
        <end position="627"/>
    </location>
</feature>
<dbReference type="InterPro" id="IPR002553">
    <property type="entry name" value="Clathrin/coatomer_adapt-like_N"/>
</dbReference>
<dbReference type="GO" id="GO:0006623">
    <property type="term" value="P:protein targeting to vacuole"/>
    <property type="evidence" value="ECO:0007669"/>
    <property type="project" value="TreeGrafter"/>
</dbReference>
<dbReference type="OrthoDB" id="10264595at2759"/>
<dbReference type="GO" id="GO:0006896">
    <property type="term" value="P:Golgi to vacuole transport"/>
    <property type="evidence" value="ECO:0007669"/>
    <property type="project" value="TreeGrafter"/>
</dbReference>
<dbReference type="InterPro" id="IPR016024">
    <property type="entry name" value="ARM-type_fold"/>
</dbReference>
<organism evidence="9 10">
    <name type="scientific">Cervus elaphus hippelaphus</name>
    <name type="common">European red deer</name>
    <dbReference type="NCBI Taxonomy" id="46360"/>
    <lineage>
        <taxon>Eukaryota</taxon>
        <taxon>Metazoa</taxon>
        <taxon>Chordata</taxon>
        <taxon>Craniata</taxon>
        <taxon>Vertebrata</taxon>
        <taxon>Euteleostomi</taxon>
        <taxon>Mammalia</taxon>
        <taxon>Eutheria</taxon>
        <taxon>Laurasiatheria</taxon>
        <taxon>Artiodactyla</taxon>
        <taxon>Ruminantia</taxon>
        <taxon>Pecora</taxon>
        <taxon>Cervidae</taxon>
        <taxon>Cervinae</taxon>
        <taxon>Cervus</taxon>
    </lineage>
</organism>
<keyword evidence="6" id="KW-0472">Membrane</keyword>
<feature type="domain" description="AP-3 complex subunit delta" evidence="8">
    <location>
        <begin position="591"/>
        <end position="737"/>
    </location>
</feature>
<dbReference type="AlphaFoldDB" id="A0A212D148"/>
<dbReference type="GO" id="GO:0010008">
    <property type="term" value="C:endosome membrane"/>
    <property type="evidence" value="ECO:0007669"/>
    <property type="project" value="TreeGrafter"/>
</dbReference>
<dbReference type="Pfam" id="PF26171">
    <property type="entry name" value="Mu_AP3"/>
    <property type="match status" value="1"/>
</dbReference>
<dbReference type="GO" id="GO:0043195">
    <property type="term" value="C:terminal bouton"/>
    <property type="evidence" value="ECO:0007669"/>
    <property type="project" value="TreeGrafter"/>
</dbReference>
<evidence type="ECO:0000256" key="1">
    <source>
        <dbReference type="ARBA" id="ARBA00004184"/>
    </source>
</evidence>
<keyword evidence="10" id="KW-1185">Reference proteome</keyword>
<dbReference type="InterPro" id="IPR011989">
    <property type="entry name" value="ARM-like"/>
</dbReference>
<gene>
    <name evidence="9" type="ORF">Celaphus_00003377</name>
</gene>
<evidence type="ECO:0000259" key="8">
    <source>
        <dbReference type="SMART" id="SM01354"/>
    </source>
</evidence>
<keyword evidence="4" id="KW-0677">Repeat</keyword>
<dbReference type="Pfam" id="PF06375">
    <property type="entry name" value="AP3D1"/>
    <property type="match status" value="1"/>
</dbReference>
<dbReference type="InterPro" id="IPR010474">
    <property type="entry name" value="AP3D_dom_metazoa"/>
</dbReference>
<dbReference type="GO" id="GO:0098830">
    <property type="term" value="C:presynaptic endosome"/>
    <property type="evidence" value="ECO:0007669"/>
    <property type="project" value="TreeGrafter"/>
</dbReference>
<dbReference type="PANTHER" id="PTHR22781">
    <property type="entry name" value="DELTA ADAPTIN-RELATED"/>
    <property type="match status" value="1"/>
</dbReference>
<dbReference type="GO" id="GO:0048499">
    <property type="term" value="P:synaptic vesicle membrane organization"/>
    <property type="evidence" value="ECO:0007669"/>
    <property type="project" value="TreeGrafter"/>
</dbReference>
<keyword evidence="5" id="KW-0653">Protein transport</keyword>
<feature type="region of interest" description="Disordered" evidence="7">
    <location>
        <begin position="663"/>
        <end position="847"/>
    </location>
</feature>
<dbReference type="SUPFAM" id="SSF48371">
    <property type="entry name" value="ARM repeat"/>
    <property type="match status" value="1"/>
</dbReference>
<evidence type="ECO:0000256" key="3">
    <source>
        <dbReference type="ARBA" id="ARBA00022448"/>
    </source>
</evidence>
<dbReference type="Gene3D" id="1.25.10.10">
    <property type="entry name" value="Leucine-rich Repeat Variant"/>
    <property type="match status" value="2"/>
</dbReference>
<name>A0A212D148_CEREH</name>
<evidence type="ECO:0000256" key="6">
    <source>
        <dbReference type="ARBA" id="ARBA00023136"/>
    </source>
</evidence>
<sequence>AKYISQCIDEIKQELKQDNIAVKANAVCKLTYLQMLGYDISWAAFNIIEVMSASKFTFKRIGYLAASQCFHEGTDVIMLTTNQIRKDLSSPSQYDTGVALTGLSCFVTPDLARDLANDIMTLMSHTKPYIRKKAVLIMYKVFLKYPESLRPAFPRLKEKLEDPDPGVQSAAVNVICELARRNPKNYLSLAPLFFKLMTSSTNNWVLIKIIKLFGALTPLEPRLGKKLIEPLTNLIHRLQPDLTCGPVGCPGVESRVFGVLEVGSEGGLVPGRRGRKCPVKYLGLLAMSKILRTHPKSVQAHKDLVLQCLDDKDESIRLRALDLLYGMVSKKNLMEIVKKLMSHVDKAEGTTYRDELLTKIIDICSQSNYQHITNFEWYISILVELTRLEGTRHGHLIAAQMLDVAIRVKAIRRFAVAQMSALLDSAHLVASSPQRSGICEVLYAAAWICGEFSEAFQTSSAGLHSGAARCLCVLGGRCPVGAEWPSGPVLWGSFLTLLGPLQASCILQLVKHVQKLQAKDVPVAEEVSSLFAGELNPVAPKAQKKVPIPEGLDLDAWINEPLSDSESEDEKPKAMFQDEEQRHTKPRAPEADEQELARRREARRQEQANNPFYIKSSPSPQKRYQDTPGVEHIPVVQIDLSVPLKVPGKCLCGYVKLEEERRHRQRLEKDKRKKKKRERERRGTRRHSSLHTESDEDIAPAQRVDIITEEMPENALPSDEDDKDPNDPYRALDIDLDKPLADSEKLPVQKHRNAETSKSPEKEDVPLVEKKSKKPKKKEKKHKEKEREKKKKEVEKKPSKHKKKKHKKDKEERLKDKRKSKKKVRPTDEEAAEPVENGTLDEEPLPPMSSYTLLAENSYIKMTYDVQGSLQKDSQVTVSVVLENQSDSFLKSMELTVLDSLNARLARPEGSSVHDGVPVPFQLPPGISNEAQFVFTIQSIVMAQKLKGTLSFIAKNDEGSTHEKLDFKLHFTCTSYLVTTPCYSDAFAKLLESGDLSMSSIKVDGISMSFHNLLAKICFHHRFSVVERVDSCASMYSRSIQGHHVCLLVKKGEKSVSVDGKCSDPTLLSNLLEEMKETLATC</sequence>
<dbReference type="GO" id="GO:0048490">
    <property type="term" value="P:anterograde synaptic vesicle transport"/>
    <property type="evidence" value="ECO:0007669"/>
    <property type="project" value="TreeGrafter"/>
</dbReference>
<keyword evidence="3" id="KW-0813">Transport</keyword>
<dbReference type="Pfam" id="PF01602">
    <property type="entry name" value="Adaptin_N"/>
    <property type="match status" value="2"/>
</dbReference>
<feature type="compositionally biased region" description="Basic residues" evidence="7">
    <location>
        <begin position="771"/>
        <end position="784"/>
    </location>
</feature>
<evidence type="ECO:0000313" key="9">
    <source>
        <dbReference type="EMBL" id="OWK11978.1"/>
    </source>
</evidence>
<feature type="compositionally biased region" description="Acidic residues" evidence="7">
    <location>
        <begin position="707"/>
        <end position="724"/>
    </location>
</feature>
<evidence type="ECO:0000256" key="2">
    <source>
        <dbReference type="ARBA" id="ARBA00006613"/>
    </source>
</evidence>
<reference evidence="9 10" key="1">
    <citation type="journal article" date="2018" name="Mol. Genet. Genomics">
        <title>The red deer Cervus elaphus genome CerEla1.0: sequencing, annotating, genes, and chromosomes.</title>
        <authorList>
            <person name="Bana N.A."/>
            <person name="Nyiri A."/>
            <person name="Nagy J."/>
            <person name="Frank K."/>
            <person name="Nagy T."/>
            <person name="Steger V."/>
            <person name="Schiller M."/>
            <person name="Lakatos P."/>
            <person name="Sugar L."/>
            <person name="Horn P."/>
            <person name="Barta E."/>
            <person name="Orosz L."/>
        </authorList>
    </citation>
    <scope>NUCLEOTIDE SEQUENCE [LARGE SCALE GENOMIC DNA]</scope>
    <source>
        <strain evidence="9">Hungarian</strain>
    </source>
</reference>
<feature type="compositionally biased region" description="Acidic residues" evidence="7">
    <location>
        <begin position="829"/>
        <end position="844"/>
    </location>
</feature>
<dbReference type="GO" id="GO:0098943">
    <property type="term" value="P:neurotransmitter receptor transport, postsynaptic endosome to lysosome"/>
    <property type="evidence" value="ECO:0007669"/>
    <property type="project" value="TreeGrafter"/>
</dbReference>
<dbReference type="GO" id="GO:0016182">
    <property type="term" value="P:synaptic vesicle budding from endosome"/>
    <property type="evidence" value="ECO:0007669"/>
    <property type="project" value="TreeGrafter"/>
</dbReference>
<proteinExistence type="inferred from homology"/>
<dbReference type="EMBL" id="MKHE01000009">
    <property type="protein sequence ID" value="OWK11978.1"/>
    <property type="molecule type" value="Genomic_DNA"/>
</dbReference>
<dbReference type="Gene3D" id="3.30.450.50">
    <property type="entry name" value="Longin domain"/>
    <property type="match status" value="1"/>
</dbReference>
<dbReference type="GO" id="GO:1904115">
    <property type="term" value="C:axon cytoplasm"/>
    <property type="evidence" value="ECO:0007669"/>
    <property type="project" value="GOC"/>
</dbReference>
<evidence type="ECO:0000256" key="4">
    <source>
        <dbReference type="ARBA" id="ARBA00022737"/>
    </source>
</evidence>
<evidence type="ECO:0000256" key="7">
    <source>
        <dbReference type="SAM" id="MobiDB-lite"/>
    </source>
</evidence>
<evidence type="ECO:0000256" key="5">
    <source>
        <dbReference type="ARBA" id="ARBA00022927"/>
    </source>
</evidence>
<dbReference type="FunFam" id="1.25.10.10:FF:000808">
    <property type="entry name" value="Adaptor related protein complex 3 subunit delta 1"/>
    <property type="match status" value="1"/>
</dbReference>
<dbReference type="Proteomes" id="UP000242450">
    <property type="component" value="Chromosome 9"/>
</dbReference>
<feature type="compositionally biased region" description="Basic residues" evidence="7">
    <location>
        <begin position="798"/>
        <end position="808"/>
    </location>
</feature>
<protein>
    <submittedName>
        <fullName evidence="9">AP3D1</fullName>
    </submittedName>
</protein>
<feature type="compositionally biased region" description="Basic residues" evidence="7">
    <location>
        <begin position="671"/>
        <end position="689"/>
    </location>
</feature>
<comment type="similarity">
    <text evidence="2">Belongs to the adaptor complexes large subunit family.</text>
</comment>
<evidence type="ECO:0000313" key="10">
    <source>
        <dbReference type="Proteomes" id="UP000242450"/>
    </source>
</evidence>
<dbReference type="PANTHER" id="PTHR22781:SF12">
    <property type="entry name" value="AP-3 COMPLEX SUBUNIT DELTA-1"/>
    <property type="match status" value="1"/>
</dbReference>